<evidence type="ECO:0000313" key="11">
    <source>
        <dbReference type="Proteomes" id="UP000471026"/>
    </source>
</evidence>
<accession>A0A6N9QXC3</accession>
<dbReference type="PANTHER" id="PTHR32507:SF8">
    <property type="entry name" value="CNH1P"/>
    <property type="match status" value="1"/>
</dbReference>
<keyword evidence="4 8" id="KW-0812">Transmembrane</keyword>
<feature type="transmembrane region" description="Helical" evidence="8">
    <location>
        <begin position="186"/>
        <end position="205"/>
    </location>
</feature>
<comment type="caution">
    <text evidence="10">The sequence shown here is derived from an EMBL/GenBank/DDBJ whole genome shotgun (WGS) entry which is preliminary data.</text>
</comment>
<feature type="transmembrane region" description="Helical" evidence="8">
    <location>
        <begin position="274"/>
        <end position="294"/>
    </location>
</feature>
<dbReference type="GO" id="GO:0015297">
    <property type="term" value="F:antiporter activity"/>
    <property type="evidence" value="ECO:0007669"/>
    <property type="project" value="UniProtKB-KW"/>
</dbReference>
<reference evidence="10 11" key="1">
    <citation type="submission" date="2019-11" db="EMBL/GenBank/DDBJ databases">
        <title>Draft genome sequence of Kocuria indica DP-K7, a methyl red degrading Actinobacterium.</title>
        <authorList>
            <person name="Kumaran S."/>
            <person name="Tischler D."/>
            <person name="Ngo A.C.R."/>
            <person name="Schultes F."/>
        </authorList>
    </citation>
    <scope>NUCLEOTIDE SEQUENCE [LARGE SCALE GENOMIC DNA]</scope>
    <source>
        <strain evidence="10 11">DP-K7</strain>
    </source>
</reference>
<comment type="subcellular location">
    <subcellularLocation>
        <location evidence="1">Cell membrane</location>
        <topology evidence="1">Multi-pass membrane protein</topology>
    </subcellularLocation>
</comment>
<feature type="transmembrane region" description="Helical" evidence="8">
    <location>
        <begin position="128"/>
        <end position="150"/>
    </location>
</feature>
<keyword evidence="7 8" id="KW-0472">Membrane</keyword>
<evidence type="ECO:0000256" key="3">
    <source>
        <dbReference type="ARBA" id="ARBA00022449"/>
    </source>
</evidence>
<keyword evidence="3" id="KW-0050">Antiport</keyword>
<dbReference type="InterPro" id="IPR006153">
    <property type="entry name" value="Cation/H_exchanger_TM"/>
</dbReference>
<feature type="domain" description="Cation/H+ exchanger transmembrane" evidence="9">
    <location>
        <begin position="2"/>
        <end position="326"/>
    </location>
</feature>
<dbReference type="EMBL" id="WMHZ01000007">
    <property type="protein sequence ID" value="NDO77892.1"/>
    <property type="molecule type" value="Genomic_DNA"/>
</dbReference>
<dbReference type="Proteomes" id="UP000471026">
    <property type="component" value="Unassembled WGS sequence"/>
</dbReference>
<dbReference type="GO" id="GO:0005886">
    <property type="term" value="C:plasma membrane"/>
    <property type="evidence" value="ECO:0007669"/>
    <property type="project" value="UniProtKB-SubCell"/>
</dbReference>
<dbReference type="AlphaFoldDB" id="A0A6N9QXC3"/>
<evidence type="ECO:0000256" key="2">
    <source>
        <dbReference type="ARBA" id="ARBA00022448"/>
    </source>
</evidence>
<feature type="transmembrane region" description="Helical" evidence="8">
    <location>
        <begin position="162"/>
        <end position="180"/>
    </location>
</feature>
<feature type="transmembrane region" description="Helical" evidence="8">
    <location>
        <begin position="95"/>
        <end position="113"/>
    </location>
</feature>
<dbReference type="GO" id="GO:1902600">
    <property type="term" value="P:proton transmembrane transport"/>
    <property type="evidence" value="ECO:0007669"/>
    <property type="project" value="InterPro"/>
</dbReference>
<evidence type="ECO:0000256" key="6">
    <source>
        <dbReference type="ARBA" id="ARBA00023065"/>
    </source>
</evidence>
<evidence type="ECO:0000313" key="10">
    <source>
        <dbReference type="EMBL" id="NDO77892.1"/>
    </source>
</evidence>
<keyword evidence="6" id="KW-0406">Ion transport</keyword>
<feature type="transmembrane region" description="Helical" evidence="8">
    <location>
        <begin position="300"/>
        <end position="327"/>
    </location>
</feature>
<organism evidence="10 11">
    <name type="scientific">Kocuria marina subsp. indica</name>
    <dbReference type="NCBI Taxonomy" id="1049583"/>
    <lineage>
        <taxon>Bacteria</taxon>
        <taxon>Bacillati</taxon>
        <taxon>Actinomycetota</taxon>
        <taxon>Actinomycetes</taxon>
        <taxon>Micrococcales</taxon>
        <taxon>Micrococcaceae</taxon>
        <taxon>Kocuria</taxon>
    </lineage>
</organism>
<protein>
    <submittedName>
        <fullName evidence="10">Sodium:proton exchanger</fullName>
    </submittedName>
</protein>
<evidence type="ECO:0000256" key="4">
    <source>
        <dbReference type="ARBA" id="ARBA00022692"/>
    </source>
</evidence>
<feature type="transmembrane region" description="Helical" evidence="8">
    <location>
        <begin position="217"/>
        <end position="235"/>
    </location>
</feature>
<gene>
    <name evidence="10" type="ORF">GKZ75_06540</name>
</gene>
<keyword evidence="5 8" id="KW-1133">Transmembrane helix</keyword>
<dbReference type="RefSeq" id="WP_162229288.1">
    <property type="nucleotide sequence ID" value="NZ_WMHZ01000007.1"/>
</dbReference>
<evidence type="ECO:0000259" key="9">
    <source>
        <dbReference type="Pfam" id="PF00999"/>
    </source>
</evidence>
<keyword evidence="2" id="KW-0813">Transport</keyword>
<feature type="transmembrane region" description="Helical" evidence="8">
    <location>
        <begin position="54"/>
        <end position="74"/>
    </location>
</feature>
<evidence type="ECO:0000256" key="1">
    <source>
        <dbReference type="ARBA" id="ARBA00004651"/>
    </source>
</evidence>
<sequence>MEVILSVLLFMDALEIRDAPRRSRTPVLRVLFLALPLSLIAVFFAAMYLLPDVRLSLCLVLACILVPSDLAPTASLLKDRRIPARVRSLLSVESGYNDGIVAPVFLFGLAMLGQGEHADHPLKALQDLVPALAVALVVGAVVGGLLGLGIKSAHAQGWAELPALRLVTLAAPLLAYTLAVHFQANGFVAAFIAGLVFCTAVGDLVHDLLEFTEGVATFAIMPIWFVLGQLAAFVFQSPPNWPVIALVAVALTVGRAVPVLLATTPSRLTWPERATVAWLGPRGIASVVLALLALQDGTDTQIGIILESVVMVVFCSVMLHGLTAPLIGRAFARRQPAGATAVRPEDIRTGPVG</sequence>
<evidence type="ECO:0000256" key="8">
    <source>
        <dbReference type="SAM" id="Phobius"/>
    </source>
</evidence>
<feature type="transmembrane region" description="Helical" evidence="8">
    <location>
        <begin position="241"/>
        <end position="262"/>
    </location>
</feature>
<name>A0A6N9QXC3_9MICC</name>
<dbReference type="PANTHER" id="PTHR32507">
    <property type="entry name" value="NA(+)/H(+) ANTIPORTER 1"/>
    <property type="match status" value="1"/>
</dbReference>
<evidence type="ECO:0000256" key="5">
    <source>
        <dbReference type="ARBA" id="ARBA00022989"/>
    </source>
</evidence>
<evidence type="ECO:0000256" key="7">
    <source>
        <dbReference type="ARBA" id="ARBA00023136"/>
    </source>
</evidence>
<feature type="transmembrane region" description="Helical" evidence="8">
    <location>
        <begin position="27"/>
        <end position="48"/>
    </location>
</feature>
<dbReference type="Pfam" id="PF00999">
    <property type="entry name" value="Na_H_Exchanger"/>
    <property type="match status" value="1"/>
</dbReference>
<proteinExistence type="predicted"/>